<dbReference type="InterPro" id="IPR029787">
    <property type="entry name" value="Nucleotide_cyclase"/>
</dbReference>
<reference evidence="5 6" key="1">
    <citation type="submission" date="2024-09" db="EMBL/GenBank/DDBJ databases">
        <title>Floridaenema gen nov. (Aerosakkonemataceae, Aerosakkonematales ord. nov., Cyanobacteria) from benthic tropical and subtropical fresh waters, with the description of four new species.</title>
        <authorList>
            <person name="Moretto J.A."/>
            <person name="Berthold D.E."/>
            <person name="Lefler F.W."/>
            <person name="Huang I.-S."/>
            <person name="Laughinghouse H. IV."/>
        </authorList>
    </citation>
    <scope>NUCLEOTIDE SEQUENCE [LARGE SCALE GENOMIC DNA]</scope>
    <source>
        <strain evidence="5 6">BLCC-F46</strain>
    </source>
</reference>
<dbReference type="InterPro" id="IPR001054">
    <property type="entry name" value="A/G_cyclase"/>
</dbReference>
<dbReference type="RefSeq" id="WP_413273086.1">
    <property type="nucleotide sequence ID" value="NZ_JBHFNQ010000194.1"/>
</dbReference>
<name>A0ABV4XB87_9CYAN</name>
<comment type="similarity">
    <text evidence="1">Belongs to the adenylyl cyclase class-3 family.</text>
</comment>
<feature type="domain" description="Guanylate cyclase" evidence="4">
    <location>
        <begin position="7"/>
        <end position="129"/>
    </location>
</feature>
<evidence type="ECO:0000313" key="5">
    <source>
        <dbReference type="EMBL" id="MFB2880057.1"/>
    </source>
</evidence>
<comment type="caution">
    <text evidence="5">The sequence shown here is derived from an EMBL/GenBank/DDBJ whole genome shotgun (WGS) entry which is preliminary data.</text>
</comment>
<dbReference type="InterPro" id="IPR050697">
    <property type="entry name" value="Adenylyl/Guanylyl_Cyclase_3/4"/>
</dbReference>
<dbReference type="SUPFAM" id="SSF55073">
    <property type="entry name" value="Nucleotide cyclase"/>
    <property type="match status" value="1"/>
</dbReference>
<dbReference type="PROSITE" id="PS50125">
    <property type="entry name" value="GUANYLATE_CYCLASE_2"/>
    <property type="match status" value="1"/>
</dbReference>
<feature type="transmembrane region" description="Helical" evidence="3">
    <location>
        <begin position="227"/>
        <end position="245"/>
    </location>
</feature>
<evidence type="ECO:0000256" key="1">
    <source>
        <dbReference type="ARBA" id="ARBA00005381"/>
    </source>
</evidence>
<keyword evidence="3" id="KW-1133">Transmembrane helix</keyword>
<dbReference type="PANTHER" id="PTHR43081:SF1">
    <property type="entry name" value="ADENYLATE CYCLASE, TERMINAL-DIFFERENTIATION SPECIFIC"/>
    <property type="match status" value="1"/>
</dbReference>
<gene>
    <name evidence="5" type="ORF">ACE1CC_24665</name>
</gene>
<dbReference type="Pfam" id="PF00211">
    <property type="entry name" value="Guanylate_cyc"/>
    <property type="match status" value="1"/>
</dbReference>
<keyword evidence="3" id="KW-0812">Transmembrane</keyword>
<feature type="coiled-coil region" evidence="2">
    <location>
        <begin position="288"/>
        <end position="387"/>
    </location>
</feature>
<dbReference type="EMBL" id="JBHFNQ010000194">
    <property type="protein sequence ID" value="MFB2880057.1"/>
    <property type="molecule type" value="Genomic_DNA"/>
</dbReference>
<sequence length="425" mass="48227">MSENMVVMVFTDLVNSTAIIKQLCEEDTIARDRTYNETILAPHSLRVETTLEKYGGRKIDTQGDSYFLVFANPIQAVRWAVEVQISHATDPIVTPLGPLLVRIGIHIGNPLPKGDNLVGYDVHYASRVAAFGNGGQILLSEVMAALVRAASIRGWRVHRHGERDFKGIGNEPIFELLYADKQPQPLKDEPAIIKVAPDTKQKNQKKETQRVTSGIEKRQRTRIRMGFLMPLLLVPLLGVVAIFMINPAEISNLCDVLPICAEDKWKVKYDQADKQAKIARDLAQTRDYDDLKKASEQLEKAIKQLEEIPPNATIYAEVEQVLPRYKQEIANLKQKQNKMQYEWKVKHDEADNQAKIARDLAQKAKDYNDLKKASEQLEEAIKQFEAIPSNATIYPQVQKVLLGYKQELAKLKLKQKIDLFKPQKP</sequence>
<keyword evidence="6" id="KW-1185">Reference proteome</keyword>
<dbReference type="PANTHER" id="PTHR43081">
    <property type="entry name" value="ADENYLATE CYCLASE, TERMINAL-DIFFERENTIATION SPECIFIC-RELATED"/>
    <property type="match status" value="1"/>
</dbReference>
<keyword evidence="3" id="KW-0472">Membrane</keyword>
<evidence type="ECO:0000259" key="4">
    <source>
        <dbReference type="PROSITE" id="PS50125"/>
    </source>
</evidence>
<dbReference type="Proteomes" id="UP001576774">
    <property type="component" value="Unassembled WGS sequence"/>
</dbReference>
<keyword evidence="2" id="KW-0175">Coiled coil</keyword>
<evidence type="ECO:0000256" key="3">
    <source>
        <dbReference type="SAM" id="Phobius"/>
    </source>
</evidence>
<accession>A0ABV4XB87</accession>
<proteinExistence type="inferred from homology"/>
<protein>
    <submittedName>
        <fullName evidence="5">Adenylate/guanylate cyclase domain-containing protein</fullName>
    </submittedName>
</protein>
<evidence type="ECO:0000313" key="6">
    <source>
        <dbReference type="Proteomes" id="UP001576774"/>
    </source>
</evidence>
<organism evidence="5 6">
    <name type="scientific">Floridaenema aerugineum BLCC-F46</name>
    <dbReference type="NCBI Taxonomy" id="3153654"/>
    <lineage>
        <taxon>Bacteria</taxon>
        <taxon>Bacillati</taxon>
        <taxon>Cyanobacteriota</taxon>
        <taxon>Cyanophyceae</taxon>
        <taxon>Oscillatoriophycideae</taxon>
        <taxon>Aerosakkonematales</taxon>
        <taxon>Aerosakkonemataceae</taxon>
        <taxon>Floridanema</taxon>
        <taxon>Floridanema aerugineum</taxon>
    </lineage>
</organism>
<dbReference type="CDD" id="cd07302">
    <property type="entry name" value="CHD"/>
    <property type="match status" value="1"/>
</dbReference>
<evidence type="ECO:0000256" key="2">
    <source>
        <dbReference type="SAM" id="Coils"/>
    </source>
</evidence>
<dbReference type="Gene3D" id="3.30.70.1230">
    <property type="entry name" value="Nucleotide cyclase"/>
    <property type="match status" value="1"/>
</dbReference>